<dbReference type="NCBIfam" id="TIGR00773">
    <property type="entry name" value="NhaA"/>
    <property type="match status" value="1"/>
</dbReference>
<feature type="transmembrane region" description="Helical" evidence="6">
    <location>
        <begin position="402"/>
        <end position="420"/>
    </location>
</feature>
<feature type="transmembrane region" description="Helical" evidence="6">
    <location>
        <begin position="76"/>
        <end position="95"/>
    </location>
</feature>
<dbReference type="GO" id="GO:0006885">
    <property type="term" value="P:regulation of pH"/>
    <property type="evidence" value="ECO:0007669"/>
    <property type="project" value="InterPro"/>
</dbReference>
<feature type="transmembrane region" description="Helical" evidence="6">
    <location>
        <begin position="107"/>
        <end position="129"/>
    </location>
</feature>
<keyword evidence="4 6" id="KW-1133">Transmembrane helix</keyword>
<keyword evidence="2" id="KW-1003">Cell membrane</keyword>
<reference evidence="7" key="1">
    <citation type="submission" date="2020-05" db="EMBL/GenBank/DDBJ databases">
        <authorList>
            <person name="Chiriac C."/>
            <person name="Salcher M."/>
            <person name="Ghai R."/>
            <person name="Kavagutti S V."/>
        </authorList>
    </citation>
    <scope>NUCLEOTIDE SEQUENCE</scope>
</reference>
<evidence type="ECO:0000256" key="4">
    <source>
        <dbReference type="ARBA" id="ARBA00022989"/>
    </source>
</evidence>
<dbReference type="AlphaFoldDB" id="A0A6J6KT01"/>
<feature type="transmembrane region" description="Helical" evidence="6">
    <location>
        <begin position="193"/>
        <end position="210"/>
    </location>
</feature>
<evidence type="ECO:0000313" key="7">
    <source>
        <dbReference type="EMBL" id="CAB4651623.1"/>
    </source>
</evidence>
<sequence length="427" mass="44906">MNNPPQKSSHSSVRRLSPLRDFLHRESSGAVLLAIAAVVALIWANSPWSASYESLWATKASVSFAGHSLDLDLRHWVNDGLMTIFFFVVGLEIKREVTHGHLSNRRAALLPGIAAIGGMAIPALVYLAIAGSTAPRGWAIPVATDIALAVGVLSVAKGRVPSSLRAFLLGLAIVDDIGAIIIIAVVYSSGVAFGWITAAFIGVVLAVLVRRSGVQTIAVYVVVGVFVWFAMHEGGIHPTIAGVMMGLLAPASPRVQTQLVDVDDGFEVSDIDAARMATHAARSSVSTVEWLQHVLHPWSSFFIVPVFALANSGIEVSIEGLRDAFGSSVTWGIFFGLLVGKPLGIFVATRLAIRSGIADAPEGARPLQVVGVGTAAGIGFTVALFITELALPNEADQTNAKMAILLASVTAAILAIGLLFKKKSRSD</sequence>
<dbReference type="EMBL" id="CAEZWJ010000014">
    <property type="protein sequence ID" value="CAB4651623.1"/>
    <property type="molecule type" value="Genomic_DNA"/>
</dbReference>
<keyword evidence="5 6" id="KW-0472">Membrane</keyword>
<comment type="subcellular location">
    <subcellularLocation>
        <location evidence="1">Cell inner membrane</location>
        <topology evidence="1">Multi-pass membrane protein</topology>
    </subcellularLocation>
</comment>
<protein>
    <submittedName>
        <fullName evidence="7">Unannotated protein</fullName>
    </submittedName>
</protein>
<evidence type="ECO:0000256" key="6">
    <source>
        <dbReference type="SAM" id="Phobius"/>
    </source>
</evidence>
<evidence type="ECO:0000256" key="1">
    <source>
        <dbReference type="ARBA" id="ARBA00004429"/>
    </source>
</evidence>
<evidence type="ECO:0000256" key="3">
    <source>
        <dbReference type="ARBA" id="ARBA00022692"/>
    </source>
</evidence>
<feature type="transmembrane region" description="Helical" evidence="6">
    <location>
        <begin position="329"/>
        <end position="348"/>
    </location>
</feature>
<feature type="transmembrane region" description="Helical" evidence="6">
    <location>
        <begin position="369"/>
        <end position="390"/>
    </location>
</feature>
<accession>A0A6J6KT01</accession>
<gene>
    <name evidence="7" type="ORF">UFOPK2214_00634</name>
</gene>
<organism evidence="7">
    <name type="scientific">freshwater metagenome</name>
    <dbReference type="NCBI Taxonomy" id="449393"/>
    <lineage>
        <taxon>unclassified sequences</taxon>
        <taxon>metagenomes</taxon>
        <taxon>ecological metagenomes</taxon>
    </lineage>
</organism>
<dbReference type="GO" id="GO:0005886">
    <property type="term" value="C:plasma membrane"/>
    <property type="evidence" value="ECO:0007669"/>
    <property type="project" value="UniProtKB-SubCell"/>
</dbReference>
<dbReference type="Pfam" id="PF06965">
    <property type="entry name" value="Na_H_antiport_1"/>
    <property type="match status" value="1"/>
</dbReference>
<feature type="transmembrane region" description="Helical" evidence="6">
    <location>
        <begin position="135"/>
        <end position="155"/>
    </location>
</feature>
<dbReference type="InterPro" id="IPR023171">
    <property type="entry name" value="Na/H_antiporter_dom_sf"/>
</dbReference>
<dbReference type="GO" id="GO:0015385">
    <property type="term" value="F:sodium:proton antiporter activity"/>
    <property type="evidence" value="ECO:0007669"/>
    <property type="project" value="TreeGrafter"/>
</dbReference>
<evidence type="ECO:0000256" key="5">
    <source>
        <dbReference type="ARBA" id="ARBA00023136"/>
    </source>
</evidence>
<dbReference type="HAMAP" id="MF_01844">
    <property type="entry name" value="NhaA"/>
    <property type="match status" value="1"/>
</dbReference>
<dbReference type="PANTHER" id="PTHR30341:SF0">
    <property type="entry name" value="NA(+)_H(+) ANTIPORTER NHAA"/>
    <property type="match status" value="1"/>
</dbReference>
<keyword evidence="3 6" id="KW-0812">Transmembrane</keyword>
<feature type="transmembrane region" description="Helical" evidence="6">
    <location>
        <begin position="217"/>
        <end position="236"/>
    </location>
</feature>
<dbReference type="PANTHER" id="PTHR30341">
    <property type="entry name" value="SODIUM ION/PROTON ANTIPORTER NHAA-RELATED"/>
    <property type="match status" value="1"/>
</dbReference>
<proteinExistence type="inferred from homology"/>
<name>A0A6J6KT01_9ZZZZ</name>
<dbReference type="Gene3D" id="1.20.1530.10">
    <property type="entry name" value="Na+/H+ antiporter like domain"/>
    <property type="match status" value="1"/>
</dbReference>
<feature type="transmembrane region" description="Helical" evidence="6">
    <location>
        <begin position="167"/>
        <end position="187"/>
    </location>
</feature>
<dbReference type="InterPro" id="IPR004670">
    <property type="entry name" value="NhaA"/>
</dbReference>
<evidence type="ECO:0000256" key="2">
    <source>
        <dbReference type="ARBA" id="ARBA00022475"/>
    </source>
</evidence>
<feature type="transmembrane region" description="Helical" evidence="6">
    <location>
        <begin position="29"/>
        <end position="46"/>
    </location>
</feature>